<dbReference type="EMBL" id="JBBPBM010000041">
    <property type="protein sequence ID" value="KAK8524822.1"/>
    <property type="molecule type" value="Genomic_DNA"/>
</dbReference>
<keyword evidence="4" id="KW-1185">Reference proteome</keyword>
<gene>
    <name evidence="3" type="ORF">V6N12_029677</name>
</gene>
<keyword evidence="1" id="KW-0472">Membrane</keyword>
<sequence length="140" mass="15996">MVERHVGVLHVTPMEDGVLDFRSSLGYVLFWKPNFGVCILVWVVLGHGMRRILVETDCLDVCRLLQGSPHAPGISNLTKHIHEICKHEWMVSFHHVPRSDNQIADLLAKHVNGEDFDIHLFDSPPTYIVHLLQVDEEHPP</sequence>
<dbReference type="CDD" id="cd06222">
    <property type="entry name" value="RNase_H_like"/>
    <property type="match status" value="1"/>
</dbReference>
<organism evidence="3 4">
    <name type="scientific">Hibiscus sabdariffa</name>
    <name type="common">roselle</name>
    <dbReference type="NCBI Taxonomy" id="183260"/>
    <lineage>
        <taxon>Eukaryota</taxon>
        <taxon>Viridiplantae</taxon>
        <taxon>Streptophyta</taxon>
        <taxon>Embryophyta</taxon>
        <taxon>Tracheophyta</taxon>
        <taxon>Spermatophyta</taxon>
        <taxon>Magnoliopsida</taxon>
        <taxon>eudicotyledons</taxon>
        <taxon>Gunneridae</taxon>
        <taxon>Pentapetalae</taxon>
        <taxon>rosids</taxon>
        <taxon>malvids</taxon>
        <taxon>Malvales</taxon>
        <taxon>Malvaceae</taxon>
        <taxon>Malvoideae</taxon>
        <taxon>Hibiscus</taxon>
    </lineage>
</organism>
<dbReference type="InterPro" id="IPR012337">
    <property type="entry name" value="RNaseH-like_sf"/>
</dbReference>
<dbReference type="PANTHER" id="PTHR47723">
    <property type="entry name" value="OS05G0353850 PROTEIN"/>
    <property type="match status" value="1"/>
</dbReference>
<keyword evidence="1" id="KW-0812">Transmembrane</keyword>
<dbReference type="InterPro" id="IPR002156">
    <property type="entry name" value="RNaseH_domain"/>
</dbReference>
<proteinExistence type="predicted"/>
<dbReference type="InterPro" id="IPR036397">
    <property type="entry name" value="RNaseH_sf"/>
</dbReference>
<evidence type="ECO:0000259" key="2">
    <source>
        <dbReference type="Pfam" id="PF13456"/>
    </source>
</evidence>
<dbReference type="InterPro" id="IPR044730">
    <property type="entry name" value="RNase_H-like_dom_plant"/>
</dbReference>
<protein>
    <recommendedName>
        <fullName evidence="2">RNase H type-1 domain-containing protein</fullName>
    </recommendedName>
</protein>
<feature type="transmembrane region" description="Helical" evidence="1">
    <location>
        <begin position="24"/>
        <end position="45"/>
    </location>
</feature>
<evidence type="ECO:0000313" key="4">
    <source>
        <dbReference type="Proteomes" id="UP001472677"/>
    </source>
</evidence>
<feature type="domain" description="RNase H type-1" evidence="2">
    <location>
        <begin position="42"/>
        <end position="110"/>
    </location>
</feature>
<reference evidence="3 4" key="1">
    <citation type="journal article" date="2024" name="G3 (Bethesda)">
        <title>Genome assembly of Hibiscus sabdariffa L. provides insights into metabolisms of medicinal natural products.</title>
        <authorList>
            <person name="Kim T."/>
        </authorList>
    </citation>
    <scope>NUCLEOTIDE SEQUENCE [LARGE SCALE GENOMIC DNA]</scope>
    <source>
        <strain evidence="3">TK-2024</strain>
        <tissue evidence="3">Old leaves</tissue>
    </source>
</reference>
<evidence type="ECO:0000256" key="1">
    <source>
        <dbReference type="SAM" id="Phobius"/>
    </source>
</evidence>
<comment type="caution">
    <text evidence="3">The sequence shown here is derived from an EMBL/GenBank/DDBJ whole genome shotgun (WGS) entry which is preliminary data.</text>
</comment>
<dbReference type="PANTHER" id="PTHR47723:SF19">
    <property type="entry name" value="POLYNUCLEOTIDYL TRANSFERASE, RIBONUCLEASE H-LIKE SUPERFAMILY PROTEIN"/>
    <property type="match status" value="1"/>
</dbReference>
<dbReference type="Pfam" id="PF13456">
    <property type="entry name" value="RVT_3"/>
    <property type="match status" value="1"/>
</dbReference>
<dbReference type="Proteomes" id="UP001472677">
    <property type="component" value="Unassembled WGS sequence"/>
</dbReference>
<name>A0ABR2CWT6_9ROSI</name>
<accession>A0ABR2CWT6</accession>
<dbReference type="InterPro" id="IPR053151">
    <property type="entry name" value="RNase_H-like"/>
</dbReference>
<dbReference type="SUPFAM" id="SSF53098">
    <property type="entry name" value="Ribonuclease H-like"/>
    <property type="match status" value="1"/>
</dbReference>
<keyword evidence="1" id="KW-1133">Transmembrane helix</keyword>
<evidence type="ECO:0000313" key="3">
    <source>
        <dbReference type="EMBL" id="KAK8524822.1"/>
    </source>
</evidence>
<dbReference type="Gene3D" id="3.30.420.10">
    <property type="entry name" value="Ribonuclease H-like superfamily/Ribonuclease H"/>
    <property type="match status" value="1"/>
</dbReference>